<evidence type="ECO:0000313" key="5">
    <source>
        <dbReference type="EMBL" id="CAF3830942.1"/>
    </source>
</evidence>
<dbReference type="EMBL" id="CAJOBA010008543">
    <property type="protein sequence ID" value="CAF3830942.1"/>
    <property type="molecule type" value="Genomic_DNA"/>
</dbReference>
<evidence type="ECO:0000313" key="3">
    <source>
        <dbReference type="EMBL" id="CAF1065899.1"/>
    </source>
</evidence>
<dbReference type="EMBL" id="CAJOBC010003527">
    <property type="protein sequence ID" value="CAF3788381.1"/>
    <property type="molecule type" value="Genomic_DNA"/>
</dbReference>
<accession>A0A814HZN4</accession>
<dbReference type="Proteomes" id="UP000681722">
    <property type="component" value="Unassembled WGS sequence"/>
</dbReference>
<keyword evidence="6" id="KW-1185">Reference proteome</keyword>
<organism evidence="2 6">
    <name type="scientific">Didymodactylos carnosus</name>
    <dbReference type="NCBI Taxonomy" id="1234261"/>
    <lineage>
        <taxon>Eukaryota</taxon>
        <taxon>Metazoa</taxon>
        <taxon>Spiralia</taxon>
        <taxon>Gnathifera</taxon>
        <taxon>Rotifera</taxon>
        <taxon>Eurotatoria</taxon>
        <taxon>Bdelloidea</taxon>
        <taxon>Philodinida</taxon>
        <taxon>Philodinidae</taxon>
        <taxon>Didymodactylos</taxon>
    </lineage>
</organism>
<dbReference type="EMBL" id="CAJNOK010008528">
    <property type="protein sequence ID" value="CAF1065899.1"/>
    <property type="molecule type" value="Genomic_DNA"/>
</dbReference>
<gene>
    <name evidence="2" type="ORF">GPM918_LOCUS14565</name>
    <name evidence="3" type="ORF">OVA965_LOCUS17654</name>
    <name evidence="4" type="ORF">SRO942_LOCUS14565</name>
    <name evidence="5" type="ORF">TMI583_LOCUS17665</name>
</gene>
<evidence type="ECO:0000313" key="6">
    <source>
        <dbReference type="Proteomes" id="UP000663829"/>
    </source>
</evidence>
<dbReference type="Proteomes" id="UP000663829">
    <property type="component" value="Unassembled WGS sequence"/>
</dbReference>
<comment type="caution">
    <text evidence="2">The sequence shown here is derived from an EMBL/GenBank/DDBJ whole genome shotgun (WGS) entry which is preliminary data.</text>
</comment>
<feature type="region of interest" description="Disordered" evidence="1">
    <location>
        <begin position="62"/>
        <end position="98"/>
    </location>
</feature>
<name>A0A814HZN4_9BILA</name>
<evidence type="ECO:0000256" key="1">
    <source>
        <dbReference type="SAM" id="MobiDB-lite"/>
    </source>
</evidence>
<dbReference type="Proteomes" id="UP000682733">
    <property type="component" value="Unassembled WGS sequence"/>
</dbReference>
<dbReference type="AlphaFoldDB" id="A0A814HZN4"/>
<dbReference type="Proteomes" id="UP000677228">
    <property type="component" value="Unassembled WGS sequence"/>
</dbReference>
<evidence type="ECO:0000313" key="2">
    <source>
        <dbReference type="EMBL" id="CAF1016839.1"/>
    </source>
</evidence>
<proteinExistence type="predicted"/>
<feature type="region of interest" description="Disordered" evidence="1">
    <location>
        <begin position="126"/>
        <end position="167"/>
    </location>
</feature>
<dbReference type="OrthoDB" id="10038179at2759"/>
<feature type="compositionally biased region" description="Low complexity" evidence="1">
    <location>
        <begin position="80"/>
        <end position="91"/>
    </location>
</feature>
<evidence type="ECO:0000313" key="4">
    <source>
        <dbReference type="EMBL" id="CAF3788381.1"/>
    </source>
</evidence>
<sequence length="472" mass="52880">MDVLELPRPVINFLRTMAKESCRYVLSWDIFGGPDSVTLTLTWKLIPDEQPLTVEELKMLSTPAQPSPTSQTVTQSLFNPTTTSRTPSTRPLQSPHIIGDSTHMFDRYVSDDQPVYSMSPHRTKKIIGGNEQQQQQIKRSSSPTYGFLSKNSSSRRSRKDELLPTTTTNAIRTVNACISTDTATNNNNNNNNNNNRPIFRALRGKSLETVPQRQKHNIVNDLGIEADIEKTIIPSPTSRTYPKIVPYETVTSRSLERNTSTFKDNNNSKEREIPIDRINRRKHNELATKLQLYNNTEQLQRTNLNKTNSAVVKCATISSLSSSSSSPPTETVVTLPPPPPASLAYRNRKPNSHNHSSSISSMTPITAPVAMGTSSLLDSPRTKCTNYQNYSSTVVSRTTPSENILYGSVHQQNKTPLTDSTETIDPWVKRFECSLEEEITDDRGIEGESIENSDKYGTVNSKVKFKNKPDYI</sequence>
<reference evidence="2" key="1">
    <citation type="submission" date="2021-02" db="EMBL/GenBank/DDBJ databases">
        <authorList>
            <person name="Nowell W R."/>
        </authorList>
    </citation>
    <scope>NUCLEOTIDE SEQUENCE</scope>
</reference>
<feature type="compositionally biased region" description="Polar residues" evidence="1">
    <location>
        <begin position="62"/>
        <end position="79"/>
    </location>
</feature>
<protein>
    <submittedName>
        <fullName evidence="2">Uncharacterized protein</fullName>
    </submittedName>
</protein>
<dbReference type="EMBL" id="CAJNOQ010003527">
    <property type="protein sequence ID" value="CAF1016839.1"/>
    <property type="molecule type" value="Genomic_DNA"/>
</dbReference>